<comment type="caution">
    <text evidence="2">The sequence shown here is derived from an EMBL/GenBank/DDBJ whole genome shotgun (WGS) entry which is preliminary data.</text>
</comment>
<feature type="transmembrane region" description="Helical" evidence="1">
    <location>
        <begin position="156"/>
        <end position="179"/>
    </location>
</feature>
<dbReference type="AlphaFoldDB" id="A0A8B6DU08"/>
<keyword evidence="1" id="KW-0472">Membrane</keyword>
<sequence length="309" mass="34796">MTPDAAGDVASTIPPRKGSLIAETDVSLKPFANKSVTPANITQQIIDKTRLLFTRNEWFEGLPPMTKGSNKTTLADIENGMKQVENNSAVLQCKSSSLKIDKSGSCVEICTPYVCGRGICYLDKTYQPRCSCNQIGDETYVYSGANCEVITLAAKYIIAAVCGSGVIVIILAILILLVFKGKRRKKNDEKDHYVTEHDTLSYNHPAALFGRQRTPSNLYLSMRHMSYAGDDRKYSILDDDTTNRGSTYIYNPSAELAKRQEIDPRYEDEYYNKSFCSEEFAIRRPHLRNGGDLIYYKDNRPKTLRPDYM</sequence>
<accession>A0A8B6DU08</accession>
<keyword evidence="3" id="KW-1185">Reference proteome</keyword>
<protein>
    <recommendedName>
        <fullName evidence="4">SEA domain-containing protein</fullName>
    </recommendedName>
</protein>
<dbReference type="EMBL" id="UYJE01004122">
    <property type="protein sequence ID" value="VDI25155.1"/>
    <property type="molecule type" value="Genomic_DNA"/>
</dbReference>
<gene>
    <name evidence="2" type="ORF">MGAL_10B091743</name>
</gene>
<dbReference type="Proteomes" id="UP000596742">
    <property type="component" value="Unassembled WGS sequence"/>
</dbReference>
<reference evidence="2" key="1">
    <citation type="submission" date="2018-11" db="EMBL/GenBank/DDBJ databases">
        <authorList>
            <person name="Alioto T."/>
            <person name="Alioto T."/>
        </authorList>
    </citation>
    <scope>NUCLEOTIDE SEQUENCE</scope>
</reference>
<proteinExistence type="predicted"/>
<evidence type="ECO:0008006" key="4">
    <source>
        <dbReference type="Google" id="ProtNLM"/>
    </source>
</evidence>
<name>A0A8B6DU08_MYTGA</name>
<organism evidence="2 3">
    <name type="scientific">Mytilus galloprovincialis</name>
    <name type="common">Mediterranean mussel</name>
    <dbReference type="NCBI Taxonomy" id="29158"/>
    <lineage>
        <taxon>Eukaryota</taxon>
        <taxon>Metazoa</taxon>
        <taxon>Spiralia</taxon>
        <taxon>Lophotrochozoa</taxon>
        <taxon>Mollusca</taxon>
        <taxon>Bivalvia</taxon>
        <taxon>Autobranchia</taxon>
        <taxon>Pteriomorphia</taxon>
        <taxon>Mytilida</taxon>
        <taxon>Mytiloidea</taxon>
        <taxon>Mytilidae</taxon>
        <taxon>Mytilinae</taxon>
        <taxon>Mytilus</taxon>
    </lineage>
</organism>
<evidence type="ECO:0000313" key="2">
    <source>
        <dbReference type="EMBL" id="VDI25155.1"/>
    </source>
</evidence>
<dbReference type="OrthoDB" id="6163206at2759"/>
<evidence type="ECO:0000313" key="3">
    <source>
        <dbReference type="Proteomes" id="UP000596742"/>
    </source>
</evidence>
<evidence type="ECO:0000256" key="1">
    <source>
        <dbReference type="SAM" id="Phobius"/>
    </source>
</evidence>
<keyword evidence="1" id="KW-0812">Transmembrane</keyword>
<keyword evidence="1" id="KW-1133">Transmembrane helix</keyword>